<feature type="chain" id="PRO_5002172844" evidence="1">
    <location>
        <begin position="21"/>
        <end position="54"/>
    </location>
</feature>
<keyword evidence="1" id="KW-0732">Signal</keyword>
<evidence type="ECO:0000313" key="2">
    <source>
        <dbReference type="EMBL" id="KIM90293.1"/>
    </source>
</evidence>
<evidence type="ECO:0000313" key="3">
    <source>
        <dbReference type="Proteomes" id="UP000054166"/>
    </source>
</evidence>
<evidence type="ECO:0000256" key="1">
    <source>
        <dbReference type="SAM" id="SignalP"/>
    </source>
</evidence>
<name>A0A0C3BUS0_PILCF</name>
<keyword evidence="3" id="KW-1185">Reference proteome</keyword>
<accession>A0A0C3BUS0</accession>
<dbReference type="InParanoid" id="A0A0C3BUS0"/>
<protein>
    <submittedName>
        <fullName evidence="2">Uncharacterized protein</fullName>
    </submittedName>
</protein>
<organism evidence="2 3">
    <name type="scientific">Piloderma croceum (strain F 1598)</name>
    <dbReference type="NCBI Taxonomy" id="765440"/>
    <lineage>
        <taxon>Eukaryota</taxon>
        <taxon>Fungi</taxon>
        <taxon>Dikarya</taxon>
        <taxon>Basidiomycota</taxon>
        <taxon>Agaricomycotina</taxon>
        <taxon>Agaricomycetes</taxon>
        <taxon>Agaricomycetidae</taxon>
        <taxon>Atheliales</taxon>
        <taxon>Atheliaceae</taxon>
        <taxon>Piloderma</taxon>
    </lineage>
</organism>
<dbReference type="EMBL" id="KN832973">
    <property type="protein sequence ID" value="KIM90293.1"/>
    <property type="molecule type" value="Genomic_DNA"/>
</dbReference>
<reference evidence="3" key="2">
    <citation type="submission" date="2015-01" db="EMBL/GenBank/DDBJ databases">
        <title>Evolutionary Origins and Diversification of the Mycorrhizal Mutualists.</title>
        <authorList>
            <consortium name="DOE Joint Genome Institute"/>
            <consortium name="Mycorrhizal Genomics Consortium"/>
            <person name="Kohler A."/>
            <person name="Kuo A."/>
            <person name="Nagy L.G."/>
            <person name="Floudas D."/>
            <person name="Copeland A."/>
            <person name="Barry K.W."/>
            <person name="Cichocki N."/>
            <person name="Veneault-Fourrey C."/>
            <person name="LaButti K."/>
            <person name="Lindquist E.A."/>
            <person name="Lipzen A."/>
            <person name="Lundell T."/>
            <person name="Morin E."/>
            <person name="Murat C."/>
            <person name="Riley R."/>
            <person name="Ohm R."/>
            <person name="Sun H."/>
            <person name="Tunlid A."/>
            <person name="Henrissat B."/>
            <person name="Grigoriev I.V."/>
            <person name="Hibbett D.S."/>
            <person name="Martin F."/>
        </authorList>
    </citation>
    <scope>NUCLEOTIDE SEQUENCE [LARGE SCALE GENOMIC DNA]</scope>
    <source>
        <strain evidence="3">F 1598</strain>
    </source>
</reference>
<proteinExistence type="predicted"/>
<reference evidence="2 3" key="1">
    <citation type="submission" date="2014-04" db="EMBL/GenBank/DDBJ databases">
        <authorList>
            <consortium name="DOE Joint Genome Institute"/>
            <person name="Kuo A."/>
            <person name="Tarkka M."/>
            <person name="Buscot F."/>
            <person name="Kohler A."/>
            <person name="Nagy L.G."/>
            <person name="Floudas D."/>
            <person name="Copeland A."/>
            <person name="Barry K.W."/>
            <person name="Cichocki N."/>
            <person name="Veneault-Fourrey C."/>
            <person name="LaButti K."/>
            <person name="Lindquist E.A."/>
            <person name="Lipzen A."/>
            <person name="Lundell T."/>
            <person name="Morin E."/>
            <person name="Murat C."/>
            <person name="Sun H."/>
            <person name="Tunlid A."/>
            <person name="Henrissat B."/>
            <person name="Grigoriev I.V."/>
            <person name="Hibbett D.S."/>
            <person name="Martin F."/>
            <person name="Nordberg H.P."/>
            <person name="Cantor M.N."/>
            <person name="Hua S.X."/>
        </authorList>
    </citation>
    <scope>NUCLEOTIDE SEQUENCE [LARGE SCALE GENOMIC DNA]</scope>
    <source>
        <strain evidence="2 3">F 1598</strain>
    </source>
</reference>
<gene>
    <name evidence="2" type="ORF">PILCRDRAFT_812031</name>
</gene>
<feature type="signal peptide" evidence="1">
    <location>
        <begin position="1"/>
        <end position="20"/>
    </location>
</feature>
<dbReference type="HOGENOM" id="CLU_3051138_0_0_1"/>
<dbReference type="AlphaFoldDB" id="A0A0C3BUS0"/>
<dbReference type="Proteomes" id="UP000054166">
    <property type="component" value="Unassembled WGS sequence"/>
</dbReference>
<sequence>MYSKAIRAIVFVSMCYGALAAPAGQVAGRGCRINGGGNGCSRRDVADTAASVAI</sequence>